<accession>A0A426YBE2</accession>
<feature type="region of interest" description="Disordered" evidence="1">
    <location>
        <begin position="40"/>
        <end position="60"/>
    </location>
</feature>
<gene>
    <name evidence="2" type="ORF">B296_00042654</name>
</gene>
<evidence type="ECO:0000256" key="1">
    <source>
        <dbReference type="SAM" id="MobiDB-lite"/>
    </source>
</evidence>
<comment type="caution">
    <text evidence="2">The sequence shown here is derived from an EMBL/GenBank/DDBJ whole genome shotgun (WGS) entry which is preliminary data.</text>
</comment>
<reference evidence="2 3" key="1">
    <citation type="journal article" date="2014" name="Agronomy (Basel)">
        <title>A Draft Genome Sequence for Ensete ventricosum, the Drought-Tolerant Tree Against Hunger.</title>
        <authorList>
            <person name="Harrison J."/>
            <person name="Moore K.A."/>
            <person name="Paszkiewicz K."/>
            <person name="Jones T."/>
            <person name="Grant M."/>
            <person name="Ambacheew D."/>
            <person name="Muzemil S."/>
            <person name="Studholme D.J."/>
        </authorList>
    </citation>
    <scope>NUCLEOTIDE SEQUENCE [LARGE SCALE GENOMIC DNA]</scope>
</reference>
<evidence type="ECO:0000313" key="3">
    <source>
        <dbReference type="Proteomes" id="UP000287651"/>
    </source>
</evidence>
<protein>
    <submittedName>
        <fullName evidence="2">Uncharacterized protein</fullName>
    </submittedName>
</protein>
<dbReference type="EMBL" id="AMZH03013567">
    <property type="protein sequence ID" value="RRT49054.1"/>
    <property type="molecule type" value="Genomic_DNA"/>
</dbReference>
<dbReference type="AlphaFoldDB" id="A0A426YBE2"/>
<dbReference type="Proteomes" id="UP000287651">
    <property type="component" value="Unassembled WGS sequence"/>
</dbReference>
<name>A0A426YBE2_ENSVE</name>
<proteinExistence type="predicted"/>
<evidence type="ECO:0000313" key="2">
    <source>
        <dbReference type="EMBL" id="RRT49054.1"/>
    </source>
</evidence>
<feature type="compositionally biased region" description="Basic and acidic residues" evidence="1">
    <location>
        <begin position="45"/>
        <end position="60"/>
    </location>
</feature>
<sequence length="117" mass="13222">MPTRSRSPSTVVVVLLSLTSLRRQHPEIWWSIRPRLLLPHSADSTGDRDHHDTNDSTLKISRDPRHSLSIERSLYLIFLQPLILSSPPPPRALLPHHSKHGLYRCLSFSGSVVGPKP</sequence>
<organism evidence="2 3">
    <name type="scientific">Ensete ventricosum</name>
    <name type="common">Abyssinian banana</name>
    <name type="synonym">Musa ensete</name>
    <dbReference type="NCBI Taxonomy" id="4639"/>
    <lineage>
        <taxon>Eukaryota</taxon>
        <taxon>Viridiplantae</taxon>
        <taxon>Streptophyta</taxon>
        <taxon>Embryophyta</taxon>
        <taxon>Tracheophyta</taxon>
        <taxon>Spermatophyta</taxon>
        <taxon>Magnoliopsida</taxon>
        <taxon>Liliopsida</taxon>
        <taxon>Zingiberales</taxon>
        <taxon>Musaceae</taxon>
        <taxon>Ensete</taxon>
    </lineage>
</organism>